<keyword evidence="3" id="KW-0804">Transcription</keyword>
<sequence length="862" mass="99683">MNSNLSFIKTKFVIPSPRKNYIRRTDLTNELSNLYDYKLIVIKGPAGSGKSTLVSSFIKEKEITDVKWINLDESNNELYSFFSYLISALSPYLEAKADALINSISCMTKQEDIFEVISFLVNEISSYEKSITLVFDDYHYIKDSFLNSTLERLIKYSPSNIHYIFITRENLPIYLGEMRIKNEILEIDENELKFSEKECSDFIKSTLNTTLKPYDINKIFTISEGWIGGIQLTSLAFKNSKNLSIKVLNKYVVDYLTEEILKSLSNPEKDFLIKTSILNYFNSTLCNELLQIEDSDEIIESLLNKNLFIITLDEEEGLFRYHHLFKEFLNTNFNKLPQNIRKEFHLKAYTSLKNSGDISEAILQLIKIKDYEKASSEIEKNIEDASCTSLIRLLPLNALINSNELIIQKMFYHYSNMQIDECKNIISYLENLESTELKALANVFKLYVYDFCNSMTLEDLNIVKNFKLSDITKAILYLNISPAFMIQGEYDKILYYAKESDKIATKYNIVFLSVFSKCLIASILEEQGKLSDTLKVYNDLNTLIVENKFMSSFKFMVYLGVAGIHMKKYDLGNTEKFLKLSLSGLDLNYSFISRAILYNLMELHFLKGELKEGNITKKNLVDNHLNSHSLLPCQIHSAKLKYTLPQGKYELEELQEFKLLIENKLNMSNIYLTPEDNVVYSRALFILGEKEKSLIILDKTLEYCRHFSILIHLVEGLIIKALILKENPKTDKRELFNVLREALYYGIESEYLRAFVVEGEKILKIIKLLQNDADITLTKKEKNFIDKIYSFVAPVKDCLLSQRELEVLEVLCNGSSNKEIASILNISLSTVKTHIINIYSKLQVSNRVQAVEKAKELNLLQR</sequence>
<dbReference type="GO" id="GO:0006355">
    <property type="term" value="P:regulation of DNA-templated transcription"/>
    <property type="evidence" value="ECO:0007669"/>
    <property type="project" value="InterPro"/>
</dbReference>
<dbReference type="InterPro" id="IPR036388">
    <property type="entry name" value="WH-like_DNA-bd_sf"/>
</dbReference>
<dbReference type="Gene3D" id="3.40.50.300">
    <property type="entry name" value="P-loop containing nucleotide triphosphate hydrolases"/>
    <property type="match status" value="1"/>
</dbReference>
<dbReference type="PANTHER" id="PTHR44688:SF16">
    <property type="entry name" value="DNA-BINDING TRANSCRIPTIONAL ACTIVATOR DEVR_DOSR"/>
    <property type="match status" value="1"/>
</dbReference>
<accession>A0A1S8LZH2</accession>
<dbReference type="InterPro" id="IPR016032">
    <property type="entry name" value="Sig_transdc_resp-reg_C-effctor"/>
</dbReference>
<evidence type="ECO:0000313" key="5">
    <source>
        <dbReference type="Proteomes" id="UP000190951"/>
    </source>
</evidence>
<proteinExistence type="predicted"/>
<dbReference type="InterPro" id="IPR059106">
    <property type="entry name" value="WHD_MalT"/>
</dbReference>
<dbReference type="Pfam" id="PF25873">
    <property type="entry name" value="WHD_MalT"/>
    <property type="match status" value="1"/>
</dbReference>
<reference evidence="4 5" key="1">
    <citation type="submission" date="2022-04" db="EMBL/GenBank/DDBJ databases">
        <title>Genome sequence of C. roseum typestrain.</title>
        <authorList>
            <person name="Poehlein A."/>
            <person name="Schoch T."/>
            <person name="Duerre P."/>
            <person name="Daniel R."/>
        </authorList>
    </citation>
    <scope>NUCLEOTIDE SEQUENCE [LARGE SCALE GENOMIC DNA]</scope>
    <source>
        <strain evidence="4 5">DSM 7320</strain>
    </source>
</reference>
<dbReference type="SUPFAM" id="SSF48452">
    <property type="entry name" value="TPR-like"/>
    <property type="match status" value="1"/>
</dbReference>
<dbReference type="RefSeq" id="WP_077834651.1">
    <property type="nucleotide sequence ID" value="NZ_CP096983.1"/>
</dbReference>
<dbReference type="PANTHER" id="PTHR44688">
    <property type="entry name" value="DNA-BINDING TRANSCRIPTIONAL ACTIVATOR DEVR_DOSR"/>
    <property type="match status" value="1"/>
</dbReference>
<dbReference type="AlphaFoldDB" id="A0A1S8LZH2"/>
<dbReference type="EMBL" id="CP096983">
    <property type="protein sequence ID" value="URZ09343.1"/>
    <property type="molecule type" value="Genomic_DNA"/>
</dbReference>
<dbReference type="InterPro" id="IPR000792">
    <property type="entry name" value="Tscrpt_reg_LuxR_C"/>
</dbReference>
<dbReference type="InterPro" id="IPR011990">
    <property type="entry name" value="TPR-like_helical_dom_sf"/>
</dbReference>
<dbReference type="Pfam" id="PF00196">
    <property type="entry name" value="GerE"/>
    <property type="match status" value="1"/>
</dbReference>
<name>A0A1S8LZH2_9CLOT</name>
<dbReference type="PROSITE" id="PS00622">
    <property type="entry name" value="HTH_LUXR_1"/>
    <property type="match status" value="1"/>
</dbReference>
<dbReference type="Gene3D" id="1.25.40.10">
    <property type="entry name" value="Tetratricopeptide repeat domain"/>
    <property type="match status" value="1"/>
</dbReference>
<evidence type="ECO:0000256" key="1">
    <source>
        <dbReference type="ARBA" id="ARBA00023015"/>
    </source>
</evidence>
<dbReference type="SUPFAM" id="SSF52540">
    <property type="entry name" value="P-loop containing nucleoside triphosphate hydrolases"/>
    <property type="match status" value="1"/>
</dbReference>
<dbReference type="PRINTS" id="PR00038">
    <property type="entry name" value="HTHLUXR"/>
</dbReference>
<dbReference type="InterPro" id="IPR027417">
    <property type="entry name" value="P-loop_NTPase"/>
</dbReference>
<evidence type="ECO:0000313" key="4">
    <source>
        <dbReference type="EMBL" id="URZ09343.1"/>
    </source>
</evidence>
<dbReference type="GO" id="GO:0005524">
    <property type="term" value="F:ATP binding"/>
    <property type="evidence" value="ECO:0007669"/>
    <property type="project" value="InterPro"/>
</dbReference>
<gene>
    <name evidence="4" type="primary">malT</name>
    <name evidence="4" type="ORF">CROST_000140</name>
</gene>
<evidence type="ECO:0000256" key="2">
    <source>
        <dbReference type="ARBA" id="ARBA00023125"/>
    </source>
</evidence>
<dbReference type="InterPro" id="IPR011579">
    <property type="entry name" value="ATPase_dom"/>
</dbReference>
<dbReference type="SUPFAM" id="SSF46894">
    <property type="entry name" value="C-terminal effector domain of the bipartite response regulators"/>
    <property type="match status" value="1"/>
</dbReference>
<dbReference type="Pfam" id="PF01637">
    <property type="entry name" value="ATPase_2"/>
    <property type="match status" value="1"/>
</dbReference>
<protein>
    <submittedName>
        <fullName evidence="4">HTH-type transcriptional regulator MalT</fullName>
    </submittedName>
</protein>
<dbReference type="KEGG" id="crw:CROST_000140"/>
<dbReference type="Gene3D" id="1.10.10.10">
    <property type="entry name" value="Winged helix-like DNA-binding domain superfamily/Winged helix DNA-binding domain"/>
    <property type="match status" value="1"/>
</dbReference>
<dbReference type="SMART" id="SM00421">
    <property type="entry name" value="HTH_LUXR"/>
    <property type="match status" value="1"/>
</dbReference>
<organism evidence="4 5">
    <name type="scientific">Clostridium felsineum</name>
    <dbReference type="NCBI Taxonomy" id="36839"/>
    <lineage>
        <taxon>Bacteria</taxon>
        <taxon>Bacillati</taxon>
        <taxon>Bacillota</taxon>
        <taxon>Clostridia</taxon>
        <taxon>Eubacteriales</taxon>
        <taxon>Clostridiaceae</taxon>
        <taxon>Clostridium</taxon>
    </lineage>
</organism>
<evidence type="ECO:0000256" key="3">
    <source>
        <dbReference type="ARBA" id="ARBA00023163"/>
    </source>
</evidence>
<dbReference type="STRING" id="84029.CROST_22160"/>
<dbReference type="CDD" id="cd06170">
    <property type="entry name" value="LuxR_C_like"/>
    <property type="match status" value="1"/>
</dbReference>
<dbReference type="PROSITE" id="PS50043">
    <property type="entry name" value="HTH_LUXR_2"/>
    <property type="match status" value="1"/>
</dbReference>
<keyword evidence="5" id="KW-1185">Reference proteome</keyword>
<dbReference type="GO" id="GO:0003677">
    <property type="term" value="F:DNA binding"/>
    <property type="evidence" value="ECO:0007669"/>
    <property type="project" value="UniProtKB-KW"/>
</dbReference>
<keyword evidence="1" id="KW-0805">Transcription regulation</keyword>
<dbReference type="Proteomes" id="UP000190951">
    <property type="component" value="Chromosome"/>
</dbReference>
<keyword evidence="2" id="KW-0238">DNA-binding</keyword>